<dbReference type="OrthoDB" id="348446at2759"/>
<dbReference type="Proteomes" id="UP000018201">
    <property type="component" value="Unassembled WGS sequence"/>
</dbReference>
<name>U6H5E9_9EIME</name>
<organism evidence="2 3">
    <name type="scientific">Eimeria praecox</name>
    <dbReference type="NCBI Taxonomy" id="51316"/>
    <lineage>
        <taxon>Eukaryota</taxon>
        <taxon>Sar</taxon>
        <taxon>Alveolata</taxon>
        <taxon>Apicomplexa</taxon>
        <taxon>Conoidasida</taxon>
        <taxon>Coccidia</taxon>
        <taxon>Eucoccidiorida</taxon>
        <taxon>Eimeriorina</taxon>
        <taxon>Eimeriidae</taxon>
        <taxon>Eimeria</taxon>
    </lineage>
</organism>
<evidence type="ECO:0000313" key="2">
    <source>
        <dbReference type="EMBL" id="CDI85944.1"/>
    </source>
</evidence>
<proteinExistence type="predicted"/>
<keyword evidence="3" id="KW-1185">Reference proteome</keyword>
<reference evidence="2" key="1">
    <citation type="submission" date="2013-10" db="EMBL/GenBank/DDBJ databases">
        <title>Genomic analysis of the causative agents of coccidiosis in chickens.</title>
        <authorList>
            <person name="Reid A.J."/>
            <person name="Blake D."/>
            <person name="Billington K."/>
            <person name="Browne H."/>
            <person name="Dunn M."/>
            <person name="Hung S."/>
            <person name="Kawahara F."/>
            <person name="Miranda-Saavedra D."/>
            <person name="Mourier T."/>
            <person name="Nagra H."/>
            <person name="Otto T.D."/>
            <person name="Rawlings N."/>
            <person name="Sanchez A."/>
            <person name="Sanders M."/>
            <person name="Subramaniam C."/>
            <person name="Tay Y."/>
            <person name="Dear P."/>
            <person name="Doerig C."/>
            <person name="Gruber A."/>
            <person name="Parkinson J."/>
            <person name="Shirley M."/>
            <person name="Wan K.L."/>
            <person name="Berriman M."/>
            <person name="Tomley F."/>
            <person name="Pain A."/>
        </authorList>
    </citation>
    <scope>NUCLEOTIDE SEQUENCE [LARGE SCALE GENOMIC DNA]</scope>
    <source>
        <strain evidence="2">Houghton</strain>
    </source>
</reference>
<reference evidence="2" key="2">
    <citation type="submission" date="2013-10" db="EMBL/GenBank/DDBJ databases">
        <authorList>
            <person name="Aslett M."/>
        </authorList>
    </citation>
    <scope>NUCLEOTIDE SEQUENCE [LARGE SCALE GENOMIC DNA]</scope>
    <source>
        <strain evidence="2">Houghton</strain>
    </source>
</reference>
<gene>
    <name evidence="2" type="ORF">EPH_0066530</name>
</gene>
<dbReference type="VEuPathDB" id="ToxoDB:EPH_0066530"/>
<accession>U6H5E9</accession>
<feature type="compositionally biased region" description="Basic and acidic residues" evidence="1">
    <location>
        <begin position="143"/>
        <end position="154"/>
    </location>
</feature>
<dbReference type="EMBL" id="HG694529">
    <property type="protein sequence ID" value="CDI85944.1"/>
    <property type="molecule type" value="Genomic_DNA"/>
</dbReference>
<protein>
    <submittedName>
        <fullName evidence="2">Uncharacterized protein</fullName>
    </submittedName>
</protein>
<sequence length="154" mass="16825">MGDLTGLDFSSNANCKLLLEPPLPLRSVFSVEVYVQLPLPPCCKYAAVCSDTEGNIMLCIVQKRIRSSQQQQQQQQQQQDKEKRELVYFADVGILIPKDADATGASSSSSSDVSDSSSDSSSMSDSSDSSSSSSSNNSSSKKSKLEEEMRYHFF</sequence>
<feature type="compositionally biased region" description="Low complexity" evidence="1">
    <location>
        <begin position="106"/>
        <end position="140"/>
    </location>
</feature>
<evidence type="ECO:0000256" key="1">
    <source>
        <dbReference type="SAM" id="MobiDB-lite"/>
    </source>
</evidence>
<feature type="region of interest" description="Disordered" evidence="1">
    <location>
        <begin position="100"/>
        <end position="154"/>
    </location>
</feature>
<evidence type="ECO:0000313" key="3">
    <source>
        <dbReference type="Proteomes" id="UP000018201"/>
    </source>
</evidence>
<dbReference type="AlphaFoldDB" id="U6H5E9"/>